<evidence type="ECO:0000313" key="1">
    <source>
        <dbReference type="EMBL" id="KAH3791871.1"/>
    </source>
</evidence>
<dbReference type="Proteomes" id="UP000828390">
    <property type="component" value="Unassembled WGS sequence"/>
</dbReference>
<keyword evidence="2" id="KW-1185">Reference proteome</keyword>
<reference evidence="1" key="2">
    <citation type="submission" date="2020-11" db="EMBL/GenBank/DDBJ databases">
        <authorList>
            <person name="McCartney M.A."/>
            <person name="Auch B."/>
            <person name="Kono T."/>
            <person name="Mallez S."/>
            <person name="Becker A."/>
            <person name="Gohl D.M."/>
            <person name="Silverstein K.A.T."/>
            <person name="Koren S."/>
            <person name="Bechman K.B."/>
            <person name="Herman A."/>
            <person name="Abrahante J.E."/>
            <person name="Garbe J."/>
        </authorList>
    </citation>
    <scope>NUCLEOTIDE SEQUENCE</scope>
    <source>
        <strain evidence="1">Duluth1</strain>
        <tissue evidence="1">Whole animal</tissue>
    </source>
</reference>
<dbReference type="AlphaFoldDB" id="A0A9D4IXF2"/>
<protein>
    <submittedName>
        <fullName evidence="1">Uncharacterized protein</fullName>
    </submittedName>
</protein>
<reference evidence="1" key="1">
    <citation type="journal article" date="2019" name="bioRxiv">
        <title>The Genome of the Zebra Mussel, Dreissena polymorpha: A Resource for Invasive Species Research.</title>
        <authorList>
            <person name="McCartney M.A."/>
            <person name="Auch B."/>
            <person name="Kono T."/>
            <person name="Mallez S."/>
            <person name="Zhang Y."/>
            <person name="Obille A."/>
            <person name="Becker A."/>
            <person name="Abrahante J.E."/>
            <person name="Garbe J."/>
            <person name="Badalamenti J.P."/>
            <person name="Herman A."/>
            <person name="Mangelson H."/>
            <person name="Liachko I."/>
            <person name="Sullivan S."/>
            <person name="Sone E.D."/>
            <person name="Koren S."/>
            <person name="Silverstein K.A.T."/>
            <person name="Beckman K.B."/>
            <person name="Gohl D.M."/>
        </authorList>
    </citation>
    <scope>NUCLEOTIDE SEQUENCE</scope>
    <source>
        <strain evidence="1">Duluth1</strain>
        <tissue evidence="1">Whole animal</tissue>
    </source>
</reference>
<organism evidence="1 2">
    <name type="scientific">Dreissena polymorpha</name>
    <name type="common">Zebra mussel</name>
    <name type="synonym">Mytilus polymorpha</name>
    <dbReference type="NCBI Taxonomy" id="45954"/>
    <lineage>
        <taxon>Eukaryota</taxon>
        <taxon>Metazoa</taxon>
        <taxon>Spiralia</taxon>
        <taxon>Lophotrochozoa</taxon>
        <taxon>Mollusca</taxon>
        <taxon>Bivalvia</taxon>
        <taxon>Autobranchia</taxon>
        <taxon>Heteroconchia</taxon>
        <taxon>Euheterodonta</taxon>
        <taxon>Imparidentia</taxon>
        <taxon>Neoheterodontei</taxon>
        <taxon>Myida</taxon>
        <taxon>Dreissenoidea</taxon>
        <taxon>Dreissenidae</taxon>
        <taxon>Dreissena</taxon>
    </lineage>
</organism>
<proteinExistence type="predicted"/>
<sequence length="139" mass="16151">MHLDHRMFIYDQVADMMLDISDYKNAELVVKDTMKLALQLGMAEDDEAMIEMYLKLESFICTLGEWILARKVFVTVSLNRKRSWGLNKKEEEVDRNVAKDTKSALEKEQNTKHKSVIVETTQAVWCNCQDCRSCDNPVQ</sequence>
<dbReference type="EMBL" id="JAIWYP010000007">
    <property type="protein sequence ID" value="KAH3791871.1"/>
    <property type="molecule type" value="Genomic_DNA"/>
</dbReference>
<comment type="caution">
    <text evidence="1">The sequence shown here is derived from an EMBL/GenBank/DDBJ whole genome shotgun (WGS) entry which is preliminary data.</text>
</comment>
<accession>A0A9D4IXF2</accession>
<name>A0A9D4IXF2_DREPO</name>
<evidence type="ECO:0000313" key="2">
    <source>
        <dbReference type="Proteomes" id="UP000828390"/>
    </source>
</evidence>
<gene>
    <name evidence="1" type="ORF">DPMN_145362</name>
</gene>